<name>A0ABQ7HV11_9MICR</name>
<dbReference type="Pfam" id="PF13843">
    <property type="entry name" value="DDE_Tnp_1_7"/>
    <property type="match status" value="1"/>
</dbReference>
<dbReference type="EMBL" id="SBIQ01000835">
    <property type="protein sequence ID" value="KAF7671120.1"/>
    <property type="molecule type" value="Genomic_DNA"/>
</dbReference>
<reference evidence="2 3" key="1">
    <citation type="submission" date="2019-01" db="EMBL/GenBank/DDBJ databases">
        <title>Genomes sequencing and comparative genomics of infectious freshwater microsporidia, Cucumispora dikerogammari and Thelohania contejeani.</title>
        <authorList>
            <person name="Cormier A."/>
            <person name="Giraud I."/>
            <person name="Wattier R."/>
            <person name="Teixeira M."/>
            <person name="Grandjean F."/>
            <person name="Rigaud T."/>
            <person name="Cordaux R."/>
        </authorList>
    </citation>
    <scope>NUCLEOTIDE SEQUENCE [LARGE SCALE GENOMIC DNA]</scope>
    <source>
        <strain evidence="2">T1</strain>
        <tissue evidence="2">Spores</tissue>
    </source>
</reference>
<keyword evidence="3" id="KW-1185">Reference proteome</keyword>
<dbReference type="InterPro" id="IPR029526">
    <property type="entry name" value="PGBD"/>
</dbReference>
<gene>
    <name evidence="2" type="primary">PGBD4_2</name>
    <name evidence="2" type="ORF">TCON_2789</name>
</gene>
<feature type="non-terminal residue" evidence="2">
    <location>
        <position position="1"/>
    </location>
</feature>
<evidence type="ECO:0000259" key="1">
    <source>
        <dbReference type="Pfam" id="PF13843"/>
    </source>
</evidence>
<dbReference type="Proteomes" id="UP001516464">
    <property type="component" value="Unassembled WGS sequence"/>
</dbReference>
<accession>A0ABQ7HV11</accession>
<organism evidence="2 3">
    <name type="scientific">Astathelohania contejeani</name>
    <dbReference type="NCBI Taxonomy" id="164912"/>
    <lineage>
        <taxon>Eukaryota</taxon>
        <taxon>Fungi</taxon>
        <taxon>Fungi incertae sedis</taxon>
        <taxon>Microsporidia</taxon>
        <taxon>Astathelohaniidae</taxon>
        <taxon>Astathelohania</taxon>
    </lineage>
</organism>
<dbReference type="PANTHER" id="PTHR46599">
    <property type="entry name" value="PIGGYBAC TRANSPOSABLE ELEMENT-DERIVED PROTEIN 4"/>
    <property type="match status" value="1"/>
</dbReference>
<feature type="domain" description="PiggyBac transposable element-derived protein" evidence="1">
    <location>
        <begin position="12"/>
        <end position="111"/>
    </location>
</feature>
<dbReference type="PANTHER" id="PTHR46599:SF3">
    <property type="entry name" value="PIGGYBAC TRANSPOSABLE ELEMENT-DERIVED PROTEIN 4"/>
    <property type="match status" value="1"/>
</dbReference>
<proteinExistence type="predicted"/>
<evidence type="ECO:0000313" key="2">
    <source>
        <dbReference type="EMBL" id="KAF7671120.1"/>
    </source>
</evidence>
<sequence length="118" mass="13740">EMEKRNIKNSTDKIITYLNALFFSVYSPNQQLAIDEGVCKYQGGYSFKTYNPAKPIKIGMKFYIMWNSKTSFVCSMSLYTGISEPIKKTVKKLLINYTNKNHLLYVDNFYIRTIFVSS</sequence>
<evidence type="ECO:0000313" key="3">
    <source>
        <dbReference type="Proteomes" id="UP001516464"/>
    </source>
</evidence>
<comment type="caution">
    <text evidence="2">The sequence shown here is derived from an EMBL/GenBank/DDBJ whole genome shotgun (WGS) entry which is preliminary data.</text>
</comment>
<protein>
    <submittedName>
        <fullName evidence="2">PiggyBac transposable element-derived protein 4</fullName>
    </submittedName>
</protein>